<dbReference type="CDD" id="cd07571">
    <property type="entry name" value="ALP_N-acyl_transferase"/>
    <property type="match status" value="1"/>
</dbReference>
<dbReference type="GO" id="GO:0042158">
    <property type="term" value="P:lipoprotein biosynthetic process"/>
    <property type="evidence" value="ECO:0007669"/>
    <property type="project" value="UniProtKB-UniRule"/>
</dbReference>
<feature type="transmembrane region" description="Helical" evidence="9">
    <location>
        <begin position="145"/>
        <end position="164"/>
    </location>
</feature>
<dbReference type="OrthoDB" id="9811121at2"/>
<evidence type="ECO:0000256" key="1">
    <source>
        <dbReference type="ARBA" id="ARBA00004651"/>
    </source>
</evidence>
<dbReference type="PROSITE" id="PS50263">
    <property type="entry name" value="CN_HYDROLASE"/>
    <property type="match status" value="1"/>
</dbReference>
<keyword evidence="12" id="KW-1185">Reference proteome</keyword>
<accession>A0A497XQA1</accession>
<evidence type="ECO:0000256" key="8">
    <source>
        <dbReference type="ARBA" id="ARBA00023315"/>
    </source>
</evidence>
<evidence type="ECO:0000313" key="11">
    <source>
        <dbReference type="EMBL" id="RLJ71078.1"/>
    </source>
</evidence>
<feature type="transmembrane region" description="Helical" evidence="9">
    <location>
        <begin position="79"/>
        <end position="101"/>
    </location>
</feature>
<dbReference type="Proteomes" id="UP000267841">
    <property type="component" value="Unassembled WGS sequence"/>
</dbReference>
<feature type="transmembrane region" description="Helical" evidence="9">
    <location>
        <begin position="47"/>
        <end position="67"/>
    </location>
</feature>
<comment type="subcellular location">
    <subcellularLocation>
        <location evidence="1 9">Cell membrane</location>
        <topology evidence="1 9">Multi-pass membrane protein</topology>
    </subcellularLocation>
</comment>
<comment type="catalytic activity">
    <reaction evidence="9">
        <text>N-terminal S-1,2-diacyl-sn-glyceryl-L-cysteinyl-[lipoprotein] + a glycerophospholipid = N-acyl-S-1,2-diacyl-sn-glyceryl-L-cysteinyl-[lipoprotein] + a 2-acyl-sn-glycero-3-phospholipid + H(+)</text>
        <dbReference type="Rhea" id="RHEA:48228"/>
        <dbReference type="Rhea" id="RHEA-COMP:14681"/>
        <dbReference type="Rhea" id="RHEA-COMP:14684"/>
        <dbReference type="ChEBI" id="CHEBI:15378"/>
        <dbReference type="ChEBI" id="CHEBI:136912"/>
        <dbReference type="ChEBI" id="CHEBI:140656"/>
        <dbReference type="ChEBI" id="CHEBI:140657"/>
        <dbReference type="ChEBI" id="CHEBI:140660"/>
        <dbReference type="EC" id="2.3.1.269"/>
    </reaction>
</comment>
<keyword evidence="6 9" id="KW-1133">Transmembrane helix</keyword>
<keyword evidence="7 9" id="KW-0472">Membrane</keyword>
<dbReference type="EC" id="2.3.1.269" evidence="9"/>
<comment type="similarity">
    <text evidence="2 9">Belongs to the CN hydrolase family. Apolipoprotein N-acyltransferase subfamily.</text>
</comment>
<dbReference type="SUPFAM" id="SSF56317">
    <property type="entry name" value="Carbon-nitrogen hydrolase"/>
    <property type="match status" value="1"/>
</dbReference>
<dbReference type="InterPro" id="IPR004563">
    <property type="entry name" value="Apolipo_AcylTrfase"/>
</dbReference>
<evidence type="ECO:0000256" key="3">
    <source>
        <dbReference type="ARBA" id="ARBA00022475"/>
    </source>
</evidence>
<dbReference type="HAMAP" id="MF_01148">
    <property type="entry name" value="Lnt"/>
    <property type="match status" value="1"/>
</dbReference>
<proteinExistence type="inferred from homology"/>
<evidence type="ECO:0000259" key="10">
    <source>
        <dbReference type="PROSITE" id="PS50263"/>
    </source>
</evidence>
<reference evidence="11 12" key="1">
    <citation type="submission" date="2018-10" db="EMBL/GenBank/DDBJ databases">
        <title>Genomic Encyclopedia of Archaeal and Bacterial Type Strains, Phase II (KMG-II): from individual species to whole genera.</title>
        <authorList>
            <person name="Goeker M."/>
        </authorList>
    </citation>
    <scope>NUCLEOTIDE SEQUENCE [LARGE SCALE GENOMIC DNA]</scope>
    <source>
        <strain evidence="11 12">DSM 16510</strain>
    </source>
</reference>
<feature type="transmembrane region" description="Helical" evidence="9">
    <location>
        <begin position="12"/>
        <end position="40"/>
    </location>
</feature>
<keyword evidence="5 9" id="KW-0812">Transmembrane</keyword>
<dbReference type="Pfam" id="PF20154">
    <property type="entry name" value="LNT_N"/>
    <property type="match status" value="1"/>
</dbReference>
<dbReference type="Gene3D" id="3.60.110.10">
    <property type="entry name" value="Carbon-nitrogen hydrolase"/>
    <property type="match status" value="1"/>
</dbReference>
<keyword evidence="8 9" id="KW-0012">Acyltransferase</keyword>
<keyword evidence="4 9" id="KW-0808">Transferase</keyword>
<name>A0A497XQA1_9AQUI</name>
<keyword evidence="11" id="KW-0449">Lipoprotein</keyword>
<evidence type="ECO:0000256" key="6">
    <source>
        <dbReference type="ARBA" id="ARBA00022989"/>
    </source>
</evidence>
<dbReference type="RefSeq" id="WP_121011885.1">
    <property type="nucleotide sequence ID" value="NZ_RCCJ01000001.1"/>
</dbReference>
<dbReference type="Pfam" id="PF00795">
    <property type="entry name" value="CN_hydrolase"/>
    <property type="match status" value="1"/>
</dbReference>
<comment type="caution">
    <text evidence="11">The sequence shown here is derived from an EMBL/GenBank/DDBJ whole genome shotgun (WGS) entry which is preliminary data.</text>
</comment>
<dbReference type="InterPro" id="IPR003010">
    <property type="entry name" value="C-N_Hydrolase"/>
</dbReference>
<keyword evidence="3 9" id="KW-1003">Cell membrane</keyword>
<comment type="function">
    <text evidence="9">Catalyzes the phospholipid dependent N-acylation of the N-terminal cysteine of apolipoprotein, the last step in lipoprotein maturation.</text>
</comment>
<evidence type="ECO:0000256" key="7">
    <source>
        <dbReference type="ARBA" id="ARBA00023136"/>
    </source>
</evidence>
<comment type="caution">
    <text evidence="9">Lacks conserved residue(s) required for the propagation of feature annotation.</text>
</comment>
<evidence type="ECO:0000256" key="4">
    <source>
        <dbReference type="ARBA" id="ARBA00022679"/>
    </source>
</evidence>
<protein>
    <recommendedName>
        <fullName evidence="9">Apolipoprotein N-acyltransferase</fullName>
        <shortName evidence="9">ALP N-acyltransferase</shortName>
        <ecNumber evidence="9">2.3.1.269</ecNumber>
    </recommendedName>
</protein>
<dbReference type="InterPro" id="IPR036526">
    <property type="entry name" value="C-N_Hydrolase_sf"/>
</dbReference>
<dbReference type="EMBL" id="RCCJ01000001">
    <property type="protein sequence ID" value="RLJ71078.1"/>
    <property type="molecule type" value="Genomic_DNA"/>
</dbReference>
<evidence type="ECO:0000256" key="5">
    <source>
        <dbReference type="ARBA" id="ARBA00022692"/>
    </source>
</evidence>
<evidence type="ECO:0000256" key="2">
    <source>
        <dbReference type="ARBA" id="ARBA00010065"/>
    </source>
</evidence>
<comment type="pathway">
    <text evidence="9">Protein modification; lipoprotein biosynthesis (N-acyl transfer).</text>
</comment>
<dbReference type="InterPro" id="IPR045378">
    <property type="entry name" value="LNT_N"/>
</dbReference>
<dbReference type="AlphaFoldDB" id="A0A497XQA1"/>
<evidence type="ECO:0000313" key="12">
    <source>
        <dbReference type="Proteomes" id="UP000267841"/>
    </source>
</evidence>
<feature type="domain" description="CN hydrolase" evidence="10">
    <location>
        <begin position="206"/>
        <end position="444"/>
    </location>
</feature>
<feature type="transmembrane region" description="Helical" evidence="9">
    <location>
        <begin position="176"/>
        <end position="192"/>
    </location>
</feature>
<organism evidence="11 12">
    <name type="scientific">Hydrogenivirga caldilitoris</name>
    <dbReference type="NCBI Taxonomy" id="246264"/>
    <lineage>
        <taxon>Bacteria</taxon>
        <taxon>Pseudomonadati</taxon>
        <taxon>Aquificota</taxon>
        <taxon>Aquificia</taxon>
        <taxon>Aquificales</taxon>
        <taxon>Aquificaceae</taxon>
        <taxon>Hydrogenivirga</taxon>
    </lineage>
</organism>
<evidence type="ECO:0000256" key="9">
    <source>
        <dbReference type="HAMAP-Rule" id="MF_01148"/>
    </source>
</evidence>
<dbReference type="UniPathway" id="UPA00666"/>
<sequence length="444" mass="50779">MLDKGLKKIIFSALFGILFYLSFSKFNLWFLSFPAFFLLYNFRSFTSWFLAGVFSFFPSLLWIRIAMVDYGEVNPLTAYSLIALLVLFLVLIQFSVVFLLWKFFRFNMLVLPFLWVGMEMLRSHIPYGGFPWLLTGELIVDAPLLNNYLSAGGVYLGSLLVLMLSMLPFGAVDRKFVTAAVVSLLLPIPFINSEFKAPKDIKIAIIQPYVEESIKLDREKFYNYLPVYWKLLKRAAEEKPDIVFLPESAFPFTANRLHSEGKKLMSFSKEFLIVTGLIDIRFGDSWEPYNSVFVLGNGKVIDFYDKVKLLPFGEYVPFPFGFAKEVFGAIGGTDYVPGNEPRCLKTNGISIGTPICFEVSYYQLVKKFSRCADLIAVFTNDGWFKDSDGTFQHLRQARVRAVENRRYVLWVNNTGPSAVISPTGKILKQLPYGEEGIIFFSFQE</sequence>
<dbReference type="NCBIfam" id="TIGR00546">
    <property type="entry name" value="lnt"/>
    <property type="match status" value="1"/>
</dbReference>
<dbReference type="PANTHER" id="PTHR38686:SF1">
    <property type="entry name" value="APOLIPOPROTEIN N-ACYLTRANSFERASE"/>
    <property type="match status" value="1"/>
</dbReference>
<gene>
    <name evidence="9" type="primary">lnt</name>
    <name evidence="11" type="ORF">BCF55_1370</name>
</gene>
<dbReference type="GO" id="GO:0005886">
    <property type="term" value="C:plasma membrane"/>
    <property type="evidence" value="ECO:0007669"/>
    <property type="project" value="UniProtKB-SubCell"/>
</dbReference>
<dbReference type="PANTHER" id="PTHR38686">
    <property type="entry name" value="APOLIPOPROTEIN N-ACYLTRANSFERASE"/>
    <property type="match status" value="1"/>
</dbReference>
<dbReference type="GO" id="GO:0016410">
    <property type="term" value="F:N-acyltransferase activity"/>
    <property type="evidence" value="ECO:0007669"/>
    <property type="project" value="UniProtKB-UniRule"/>
</dbReference>